<dbReference type="STRING" id="34508.A0A4U5MH94"/>
<organism evidence="1 2">
    <name type="scientific">Steinernema carpocapsae</name>
    <name type="common">Entomopathogenic nematode</name>
    <dbReference type="NCBI Taxonomy" id="34508"/>
    <lineage>
        <taxon>Eukaryota</taxon>
        <taxon>Metazoa</taxon>
        <taxon>Ecdysozoa</taxon>
        <taxon>Nematoda</taxon>
        <taxon>Chromadorea</taxon>
        <taxon>Rhabditida</taxon>
        <taxon>Tylenchina</taxon>
        <taxon>Panagrolaimomorpha</taxon>
        <taxon>Strongyloidoidea</taxon>
        <taxon>Steinernematidae</taxon>
        <taxon>Steinernema</taxon>
    </lineage>
</organism>
<protein>
    <submittedName>
        <fullName evidence="1">Uncharacterized protein</fullName>
    </submittedName>
</protein>
<comment type="caution">
    <text evidence="1">The sequence shown here is derived from an EMBL/GenBank/DDBJ whole genome shotgun (WGS) entry which is preliminary data.</text>
</comment>
<evidence type="ECO:0000313" key="2">
    <source>
        <dbReference type="Proteomes" id="UP000298663"/>
    </source>
</evidence>
<dbReference type="AlphaFoldDB" id="A0A4U5MH94"/>
<proteinExistence type="predicted"/>
<reference evidence="1 2" key="1">
    <citation type="journal article" date="2015" name="Genome Biol.">
        <title>Comparative genomics of Steinernema reveals deeply conserved gene regulatory networks.</title>
        <authorList>
            <person name="Dillman A.R."/>
            <person name="Macchietto M."/>
            <person name="Porter C.F."/>
            <person name="Rogers A."/>
            <person name="Williams B."/>
            <person name="Antoshechkin I."/>
            <person name="Lee M.M."/>
            <person name="Goodwin Z."/>
            <person name="Lu X."/>
            <person name="Lewis E.E."/>
            <person name="Goodrich-Blair H."/>
            <person name="Stock S.P."/>
            <person name="Adams B.J."/>
            <person name="Sternberg P.W."/>
            <person name="Mortazavi A."/>
        </authorList>
    </citation>
    <scope>NUCLEOTIDE SEQUENCE [LARGE SCALE GENOMIC DNA]</scope>
    <source>
        <strain evidence="1 2">ALL</strain>
    </source>
</reference>
<reference evidence="1 2" key="2">
    <citation type="journal article" date="2019" name="G3 (Bethesda)">
        <title>Hybrid Assembly of the Genome of the Entomopathogenic Nematode Steinernema carpocapsae Identifies the X-Chromosome.</title>
        <authorList>
            <person name="Serra L."/>
            <person name="Macchietto M."/>
            <person name="Macias-Munoz A."/>
            <person name="McGill C.J."/>
            <person name="Rodriguez I.M."/>
            <person name="Rodriguez B."/>
            <person name="Murad R."/>
            <person name="Mortazavi A."/>
        </authorList>
    </citation>
    <scope>NUCLEOTIDE SEQUENCE [LARGE SCALE GENOMIC DNA]</scope>
    <source>
        <strain evidence="1 2">ALL</strain>
    </source>
</reference>
<sequence>MSRATSGRHSVLTRKVNRMVAFKATLREEMKEIMEGATPEQEATSPNNAERLATTERLLKTLKLKLPRSEN</sequence>
<dbReference type="EMBL" id="AZBU02000008">
    <property type="protein sequence ID" value="TKR68654.1"/>
    <property type="molecule type" value="Genomic_DNA"/>
</dbReference>
<gene>
    <name evidence="1" type="ORF">L596_030903</name>
</gene>
<accession>A0A4U5MH94</accession>
<keyword evidence="2" id="KW-1185">Reference proteome</keyword>
<dbReference type="Proteomes" id="UP000298663">
    <property type="component" value="Unassembled WGS sequence"/>
</dbReference>
<name>A0A4U5MH94_STECR</name>
<evidence type="ECO:0000313" key="1">
    <source>
        <dbReference type="EMBL" id="TKR68654.1"/>
    </source>
</evidence>